<accession>A0A812MMM4</accession>
<reference evidence="3" key="1">
    <citation type="submission" date="2021-02" db="EMBL/GenBank/DDBJ databases">
        <authorList>
            <person name="Dougan E. K."/>
            <person name="Rhodes N."/>
            <person name="Thang M."/>
            <person name="Chan C."/>
        </authorList>
    </citation>
    <scope>NUCLEOTIDE SEQUENCE</scope>
</reference>
<dbReference type="AlphaFoldDB" id="A0A812MMM4"/>
<feature type="transmembrane region" description="Helical" evidence="1">
    <location>
        <begin position="69"/>
        <end position="96"/>
    </location>
</feature>
<evidence type="ECO:0000256" key="1">
    <source>
        <dbReference type="SAM" id="Phobius"/>
    </source>
</evidence>
<evidence type="ECO:0000313" key="3">
    <source>
        <dbReference type="EMBL" id="CAE7258926.1"/>
    </source>
</evidence>
<feature type="domain" description="EF-hand" evidence="2">
    <location>
        <begin position="28"/>
        <end position="63"/>
    </location>
</feature>
<dbReference type="GO" id="GO:0005509">
    <property type="term" value="F:calcium ion binding"/>
    <property type="evidence" value="ECO:0007669"/>
    <property type="project" value="InterPro"/>
</dbReference>
<dbReference type="EMBL" id="CAJNJA010010540">
    <property type="protein sequence ID" value="CAE7258926.1"/>
    <property type="molecule type" value="Genomic_DNA"/>
</dbReference>
<organism evidence="3 4">
    <name type="scientific">Symbiodinium necroappetens</name>
    <dbReference type="NCBI Taxonomy" id="1628268"/>
    <lineage>
        <taxon>Eukaryota</taxon>
        <taxon>Sar</taxon>
        <taxon>Alveolata</taxon>
        <taxon>Dinophyceae</taxon>
        <taxon>Suessiales</taxon>
        <taxon>Symbiodiniaceae</taxon>
        <taxon>Symbiodinium</taxon>
    </lineage>
</organism>
<keyword evidence="1" id="KW-0472">Membrane</keyword>
<feature type="transmembrane region" description="Helical" evidence="1">
    <location>
        <begin position="1129"/>
        <end position="1150"/>
    </location>
</feature>
<keyword evidence="1" id="KW-1133">Transmembrane helix</keyword>
<proteinExistence type="predicted"/>
<dbReference type="OrthoDB" id="412636at2759"/>
<dbReference type="PROSITE" id="PS50222">
    <property type="entry name" value="EF_HAND_2"/>
    <property type="match status" value="1"/>
</dbReference>
<evidence type="ECO:0000313" key="4">
    <source>
        <dbReference type="Proteomes" id="UP000601435"/>
    </source>
</evidence>
<comment type="caution">
    <text evidence="3">The sequence shown here is derived from an EMBL/GenBank/DDBJ whole genome shotgun (WGS) entry which is preliminary data.</text>
</comment>
<dbReference type="InterPro" id="IPR002048">
    <property type="entry name" value="EF_hand_dom"/>
</dbReference>
<gene>
    <name evidence="3" type="ORF">SNEC2469_LOCUS5841</name>
</gene>
<evidence type="ECO:0000259" key="2">
    <source>
        <dbReference type="PROSITE" id="PS50222"/>
    </source>
</evidence>
<keyword evidence="4" id="KW-1185">Reference proteome</keyword>
<feature type="transmembrane region" description="Helical" evidence="1">
    <location>
        <begin position="1060"/>
        <end position="1082"/>
    </location>
</feature>
<keyword evidence="1" id="KW-0812">Transmembrane</keyword>
<protein>
    <recommendedName>
        <fullName evidence="2">EF-hand domain-containing protein</fullName>
    </recommendedName>
</protein>
<dbReference type="Proteomes" id="UP000601435">
    <property type="component" value="Unassembled WGS sequence"/>
</dbReference>
<name>A0A812MMM4_9DINO</name>
<feature type="transmembrane region" description="Helical" evidence="1">
    <location>
        <begin position="1103"/>
        <end position="1123"/>
    </location>
</feature>
<sequence length="1248" mass="138548">MSNGAVGKQDGAAGEVKLTETPGKVPVSQLKLPEDVLRELDIDHDGQVHVSEIVAYVNRTKRLQTNYSYVRISLVLTLIAFVLFLLTCLGATVLGIQLTREITISGGGLVSTQCTGGLDGEYCGKPLATSPTKRQSRNLTSTLPEVAYEELKSVTLNLPHQNGDTVKVILDVLGFQRRFVTTSRCGSVVDLETVHGDLTVDDAEVSVTSEFVQKMNARGFKLQMGTGLGVSLDGARRLSVGMDIAGMFNFIEEYNYTCESQRKPLQALEPPFAFTLDTYQRCYQSACYSQVFERLNATGQRVNLPGLTLDPYYHDTGVTGKYIKATEKLYSMAREKVISVQEWPNYPMMALHTQRDFTTGMFMQKQVFNSTHATSCGQRELNEDETVMGNFADFIISAVGTTSYASEPDRIFNRYILYHKDYPENTEAHVEFWEDRATGVPHKYFLPNVEDSPRAYFTSFRSNFSQEEFDEMERGRLTLQMDDDDHAPATENITTLEFYRSLNHACTAESCTLNFPAGSESYWDLVLETPDLERQEENSTWQEESLFNDTAEFNLSEADLAVPLNTDNSSQRRLNTLKYVTAKSIQRDFGIGSTGFSYDFEAGNVYLSEVPLGVFVSFSSSGRGSFSAAASVAGVTATVTLKCGGEASGWRLQSWSPLMQSQSSYSGKLTLSLSGSVFVIVGSARVTIAGVPKQELAHKVVVTIGTIRGTIDLTILGGLFSGSTSASLTASVYNLGPTLSEGDRADDQIEVKGSTTVTASVFWIFKTRFHVDLTFVRRQNIWDADPAKLSGQSSFLQGCREVYKDRKECWSQSCRISGWKAMDESQSLSSSTNSDYFGIGDVYYYSKSDGPTVFRSYTRSGYDHMPIEYSGRRRRRRRQHTRRRIGNRAMVIGDSNEKELQLIFYWCCQATFRNAPSTEAPVEKSEQEGIYLKRVADFLPQRKVGMTGNPKAPDGIAASWLAMLSGRFLVLNDQIVTEDKGVSTAARDNLVNECTNMGLISALMGTIVIPMAFENVDDWLQEDFAGSGFAFQESWIGQQLSESTLQEVAQGLHDMSLICYFGGAVGYLCSTIATVVLLLCIGEIESDAGSVEFLRRVGGATRVPYLFWWNGGLFVFPVVVRYLCVVKTLGGLIVLILSIVVPAALILLALNHYVRCCMTTHNCINEFEDLHLSPSEAEEDVNTWFQHSQGGGLQDCLQDMALRHGKLVVCLDRISQQHVAMYYHKKQAENVGIPLSPAELYRLSYVSE</sequence>